<dbReference type="SUPFAM" id="SSF57997">
    <property type="entry name" value="Tropomyosin"/>
    <property type="match status" value="1"/>
</dbReference>
<organism evidence="5 6">
    <name type="scientific">Elysia marginata</name>
    <dbReference type="NCBI Taxonomy" id="1093978"/>
    <lineage>
        <taxon>Eukaryota</taxon>
        <taxon>Metazoa</taxon>
        <taxon>Spiralia</taxon>
        <taxon>Lophotrochozoa</taxon>
        <taxon>Mollusca</taxon>
        <taxon>Gastropoda</taxon>
        <taxon>Heterobranchia</taxon>
        <taxon>Euthyneura</taxon>
        <taxon>Panpulmonata</taxon>
        <taxon>Sacoglossa</taxon>
        <taxon>Placobranchoidea</taxon>
        <taxon>Plakobranchidae</taxon>
        <taxon>Elysia</taxon>
    </lineage>
</organism>
<feature type="region of interest" description="Disordered" evidence="4">
    <location>
        <begin position="108"/>
        <end position="134"/>
    </location>
</feature>
<dbReference type="InterPro" id="IPR018477">
    <property type="entry name" value="BICD"/>
</dbReference>
<proteinExistence type="inferred from homology"/>
<gene>
    <name evidence="5" type="ORF">ElyMa_000165600</name>
</gene>
<dbReference type="GO" id="GO:0070840">
    <property type="term" value="F:dynein complex binding"/>
    <property type="evidence" value="ECO:0007669"/>
    <property type="project" value="InterPro"/>
</dbReference>
<comment type="caution">
    <text evidence="5">The sequence shown here is derived from an EMBL/GenBank/DDBJ whole genome shotgun (WGS) entry which is preliminary data.</text>
</comment>
<evidence type="ECO:0000256" key="1">
    <source>
        <dbReference type="ARBA" id="ARBA00010061"/>
    </source>
</evidence>
<sequence length="189" mass="20486">MKEISNLHAEISRLQTRNAKVGDPAIEKALEELRSKCDQYERRIQDQESDLKSAQQAAGTAQSSLSDLQSELYRITEDLAQLYHLVCQVTGETPSRVMLDHAKGGSAAAAVGEGDEAGVKVKKEPQDDTSESVNAADTKPSVIANGEVRDLASHTGCDTSFGLVNTAGCGQRAKETKKFKKYREIVLCC</sequence>
<dbReference type="GO" id="GO:0005829">
    <property type="term" value="C:cytosol"/>
    <property type="evidence" value="ECO:0007669"/>
    <property type="project" value="TreeGrafter"/>
</dbReference>
<evidence type="ECO:0000256" key="2">
    <source>
        <dbReference type="ARBA" id="ARBA00023054"/>
    </source>
</evidence>
<evidence type="ECO:0000313" key="5">
    <source>
        <dbReference type="EMBL" id="GFR63878.1"/>
    </source>
</evidence>
<feature type="coiled-coil region" evidence="3">
    <location>
        <begin position="30"/>
        <end position="71"/>
    </location>
</feature>
<evidence type="ECO:0000256" key="3">
    <source>
        <dbReference type="SAM" id="Coils"/>
    </source>
</evidence>
<feature type="compositionally biased region" description="Basic and acidic residues" evidence="4">
    <location>
        <begin position="117"/>
        <end position="126"/>
    </location>
</feature>
<dbReference type="GO" id="GO:0034452">
    <property type="term" value="F:dynactin binding"/>
    <property type="evidence" value="ECO:0007669"/>
    <property type="project" value="TreeGrafter"/>
</dbReference>
<keyword evidence="2 3" id="KW-0175">Coiled coil</keyword>
<comment type="similarity">
    <text evidence="1">Belongs to the BicD family.</text>
</comment>
<dbReference type="Proteomes" id="UP000762676">
    <property type="component" value="Unassembled WGS sequence"/>
</dbReference>
<dbReference type="AlphaFoldDB" id="A0AAV4ERU4"/>
<dbReference type="GO" id="GO:0070507">
    <property type="term" value="P:regulation of microtubule cytoskeleton organization"/>
    <property type="evidence" value="ECO:0007669"/>
    <property type="project" value="TreeGrafter"/>
</dbReference>
<protein>
    <submittedName>
        <fullName evidence="5">Bicaudal D-like protein 2</fullName>
    </submittedName>
</protein>
<dbReference type="GO" id="GO:0072393">
    <property type="term" value="P:microtubule anchoring at microtubule organizing center"/>
    <property type="evidence" value="ECO:0007669"/>
    <property type="project" value="TreeGrafter"/>
</dbReference>
<name>A0AAV4ERU4_9GAST</name>
<dbReference type="GO" id="GO:0005794">
    <property type="term" value="C:Golgi apparatus"/>
    <property type="evidence" value="ECO:0007669"/>
    <property type="project" value="TreeGrafter"/>
</dbReference>
<keyword evidence="6" id="KW-1185">Reference proteome</keyword>
<evidence type="ECO:0000313" key="6">
    <source>
        <dbReference type="Proteomes" id="UP000762676"/>
    </source>
</evidence>
<reference evidence="5 6" key="1">
    <citation type="journal article" date="2021" name="Elife">
        <title>Chloroplast acquisition without the gene transfer in kleptoplastic sea slugs, Plakobranchus ocellatus.</title>
        <authorList>
            <person name="Maeda T."/>
            <person name="Takahashi S."/>
            <person name="Yoshida T."/>
            <person name="Shimamura S."/>
            <person name="Takaki Y."/>
            <person name="Nagai Y."/>
            <person name="Toyoda A."/>
            <person name="Suzuki Y."/>
            <person name="Arimoto A."/>
            <person name="Ishii H."/>
            <person name="Satoh N."/>
            <person name="Nishiyama T."/>
            <person name="Hasebe M."/>
            <person name="Maruyama T."/>
            <person name="Minagawa J."/>
            <person name="Obokata J."/>
            <person name="Shigenobu S."/>
        </authorList>
    </citation>
    <scope>NUCLEOTIDE SEQUENCE [LARGE SCALE GENOMIC DNA]</scope>
</reference>
<dbReference type="Pfam" id="PF09730">
    <property type="entry name" value="BicD"/>
    <property type="match status" value="1"/>
</dbReference>
<dbReference type="PANTHER" id="PTHR31233">
    <property type="entry name" value="BICAUDAL D FAMILY MEMBER"/>
    <property type="match status" value="1"/>
</dbReference>
<dbReference type="PANTHER" id="PTHR31233:SF6">
    <property type="entry name" value="PROTEIN BICAUDAL D"/>
    <property type="match status" value="1"/>
</dbReference>
<evidence type="ECO:0000256" key="4">
    <source>
        <dbReference type="SAM" id="MobiDB-lite"/>
    </source>
</evidence>
<accession>A0AAV4ERU4</accession>
<dbReference type="GO" id="GO:0008093">
    <property type="term" value="F:cytoskeletal anchor activity"/>
    <property type="evidence" value="ECO:0007669"/>
    <property type="project" value="InterPro"/>
</dbReference>
<dbReference type="EMBL" id="BMAT01000317">
    <property type="protein sequence ID" value="GFR63878.1"/>
    <property type="molecule type" value="Genomic_DNA"/>
</dbReference>
<dbReference type="Gene3D" id="1.20.5.340">
    <property type="match status" value="1"/>
</dbReference>